<dbReference type="PANTHER" id="PTHR30565">
    <property type="entry name" value="PROTEIN YCIF"/>
    <property type="match status" value="1"/>
</dbReference>
<organism evidence="1 2">
    <name type="scientific">Pantoea ananas</name>
    <name type="common">Erwinia uredovora</name>
    <dbReference type="NCBI Taxonomy" id="553"/>
    <lineage>
        <taxon>Bacteria</taxon>
        <taxon>Pseudomonadati</taxon>
        <taxon>Pseudomonadota</taxon>
        <taxon>Gammaproteobacteria</taxon>
        <taxon>Enterobacterales</taxon>
        <taxon>Erwiniaceae</taxon>
        <taxon>Pantoea</taxon>
    </lineage>
</organism>
<comment type="caution">
    <text evidence="1">The sequence shown here is derived from an EMBL/GenBank/DDBJ whole genome shotgun (WGS) entry which is preliminary data.</text>
</comment>
<proteinExistence type="predicted"/>
<dbReference type="InterPro" id="IPR047114">
    <property type="entry name" value="YciF"/>
</dbReference>
<dbReference type="SUPFAM" id="SSF47240">
    <property type="entry name" value="Ferritin-like"/>
    <property type="match status" value="1"/>
</dbReference>
<reference evidence="1" key="1">
    <citation type="submission" date="2022-06" db="EMBL/GenBank/DDBJ databases">
        <title>Dynamics of rice microbiomes reveals core vertical transmitted seed endophytes.</title>
        <authorList>
            <person name="Liao K."/>
            <person name="Zhang X."/>
        </authorList>
    </citation>
    <scope>NUCLEOTIDE SEQUENCE</scope>
    <source>
        <strain evidence="1">JT1-17</strain>
    </source>
</reference>
<evidence type="ECO:0000313" key="2">
    <source>
        <dbReference type="Proteomes" id="UP001208888"/>
    </source>
</evidence>
<dbReference type="Proteomes" id="UP001208888">
    <property type="component" value="Unassembled WGS sequence"/>
</dbReference>
<dbReference type="InterPro" id="IPR010287">
    <property type="entry name" value="DUF892_YciF-like"/>
</dbReference>
<gene>
    <name evidence="1" type="ORF">NB703_004407</name>
</gene>
<dbReference type="CDD" id="cd07909">
    <property type="entry name" value="YciF"/>
    <property type="match status" value="1"/>
</dbReference>
<dbReference type="RefSeq" id="WP_028722892.1">
    <property type="nucleotide sequence ID" value="NZ_CP060818.1"/>
</dbReference>
<accession>A0AAJ1D303</accession>
<dbReference type="InterPro" id="IPR009078">
    <property type="entry name" value="Ferritin-like_SF"/>
</dbReference>
<dbReference type="AlphaFoldDB" id="A0AAJ1D303"/>
<dbReference type="Pfam" id="PF05974">
    <property type="entry name" value="DUF892"/>
    <property type="match status" value="1"/>
</dbReference>
<protein>
    <submittedName>
        <fullName evidence="1">Protein YciF</fullName>
    </submittedName>
</protein>
<dbReference type="EMBL" id="JANFVX010000028">
    <property type="protein sequence ID" value="MCW0346314.1"/>
    <property type="molecule type" value="Genomic_DNA"/>
</dbReference>
<sequence length="165" mass="18273">MTVKTLNDLFIHDLADIYCAEKQIARALPKMARAASDEHLVAAFNQHLEETRGQIERLDEFVEVTPEVKIKRMKCHALEGLAEEAQEIIESVEKGEVRDQGLIAAAQKVEHYEIATYGTLQALALKPGYTKAAKLLALTLEEEKQTDVKLTTLAQAISTVEGATK</sequence>
<dbReference type="PANTHER" id="PTHR30565:SF9">
    <property type="entry name" value="PROTEIN YCIF"/>
    <property type="match status" value="1"/>
</dbReference>
<dbReference type="InterPro" id="IPR012347">
    <property type="entry name" value="Ferritin-like"/>
</dbReference>
<name>A0AAJ1D303_PANAN</name>
<evidence type="ECO:0000313" key="1">
    <source>
        <dbReference type="EMBL" id="MCW0346314.1"/>
    </source>
</evidence>
<dbReference type="Gene3D" id="1.20.1260.10">
    <property type="match status" value="1"/>
</dbReference>